<dbReference type="Pfam" id="PF01546">
    <property type="entry name" value="Peptidase_M20"/>
    <property type="match status" value="1"/>
</dbReference>
<dbReference type="PANTHER" id="PTHR11014:SF63">
    <property type="entry name" value="METALLOPEPTIDASE, PUTATIVE (AFU_ORTHOLOGUE AFUA_6G09600)-RELATED"/>
    <property type="match status" value="1"/>
</dbReference>
<evidence type="ECO:0000256" key="1">
    <source>
        <dbReference type="ARBA" id="ARBA00006153"/>
    </source>
</evidence>
<evidence type="ECO:0000256" key="2">
    <source>
        <dbReference type="ARBA" id="ARBA00022801"/>
    </source>
</evidence>
<dbReference type="InterPro" id="IPR017439">
    <property type="entry name" value="Amidohydrolase"/>
</dbReference>
<dbReference type="Pfam" id="PF07687">
    <property type="entry name" value="M20_dimer"/>
    <property type="match status" value="1"/>
</dbReference>
<dbReference type="KEGG" id="bmur:ABE28_002810"/>
<dbReference type="AlphaFoldDB" id="A0A1B3XJ77"/>
<dbReference type="NCBIfam" id="TIGR01891">
    <property type="entry name" value="amidohydrolases"/>
    <property type="match status" value="1"/>
</dbReference>
<keyword evidence="2 5" id="KW-0378">Hydrolase</keyword>
<feature type="binding site" evidence="3">
    <location>
        <position position="97"/>
    </location>
    <ligand>
        <name>Mn(2+)</name>
        <dbReference type="ChEBI" id="CHEBI:29035"/>
        <label>2</label>
    </ligand>
</feature>
<dbReference type="EMBL" id="CP017080">
    <property type="protein sequence ID" value="AOH53268.1"/>
    <property type="molecule type" value="Genomic_DNA"/>
</dbReference>
<feature type="binding site" evidence="3">
    <location>
        <position position="353"/>
    </location>
    <ligand>
        <name>Mn(2+)</name>
        <dbReference type="ChEBI" id="CHEBI:29035"/>
        <label>2</label>
    </ligand>
</feature>
<dbReference type="InterPro" id="IPR036264">
    <property type="entry name" value="Bact_exopeptidase_dim_dom"/>
</dbReference>
<name>A0A1B3XJ77_9BACI</name>
<keyword evidence="3" id="KW-0464">Manganese</keyword>
<keyword evidence="6" id="KW-1185">Reference proteome</keyword>
<feature type="domain" description="Peptidase M20 dimerisation" evidence="4">
    <location>
        <begin position="180"/>
        <end position="270"/>
    </location>
</feature>
<dbReference type="GO" id="GO:0046872">
    <property type="term" value="F:metal ion binding"/>
    <property type="evidence" value="ECO:0007669"/>
    <property type="project" value="UniProtKB-KW"/>
</dbReference>
<dbReference type="PIRSF" id="PIRSF005962">
    <property type="entry name" value="Pept_M20D_amidohydro"/>
    <property type="match status" value="1"/>
</dbReference>
<dbReference type="InterPro" id="IPR002933">
    <property type="entry name" value="Peptidase_M20"/>
</dbReference>
<evidence type="ECO:0000313" key="5">
    <source>
        <dbReference type="EMBL" id="AOH53268.1"/>
    </source>
</evidence>
<dbReference type="PANTHER" id="PTHR11014">
    <property type="entry name" value="PEPTIDASE M20 FAMILY MEMBER"/>
    <property type="match status" value="1"/>
</dbReference>
<evidence type="ECO:0000313" key="6">
    <source>
        <dbReference type="Proteomes" id="UP000077926"/>
    </source>
</evidence>
<sequence length="379" mass="41595">MFETLAKQAVADRRHIHENPELSGSEWETTKFIRERLESLNIEILDFEPPGVIGYIRGTKGGKTVALRADIDALPILEEGDKPYISKVKGVSHACGHDGHTAILLAAAEWFKKPGNEVEPNILFIFQSAEEITPSGADRLIKMGVLDGVDTIFGIHLWQSMEKGRMGLKAGAAMASVDDFEVRIQGSGGHGATPHETVDPIYIATHLIQAYQGIISRKLNPVHSGVLTVGKIEGGSTYNVIPDTAKLIGTIRALSVESVQTIQQQMVKITEGLCQTFGAKGHIDFIVGTPPLVNDPKEASFAETVIRKTFGEDRFQTVDAYMGAEDFSYYLQKKPGAFIFVGMNSEKSAFPHHHPKFDIDEDVFADAIELFTAIVTEYR</sequence>
<dbReference type="OrthoDB" id="2416606at2"/>
<comment type="similarity">
    <text evidence="1">Belongs to the peptidase M20 family.</text>
</comment>
<dbReference type="FunFam" id="3.30.70.360:FF:000014">
    <property type="entry name" value="N-acyl-L-amino acid amidohydrolase"/>
    <property type="match status" value="1"/>
</dbReference>
<evidence type="ECO:0000259" key="4">
    <source>
        <dbReference type="Pfam" id="PF07687"/>
    </source>
</evidence>
<dbReference type="Gene3D" id="3.40.630.10">
    <property type="entry name" value="Zn peptidases"/>
    <property type="match status" value="1"/>
</dbReference>
<gene>
    <name evidence="5" type="ORF">ABE28_002810</name>
</gene>
<evidence type="ECO:0000256" key="3">
    <source>
        <dbReference type="PIRSR" id="PIRSR005962-1"/>
    </source>
</evidence>
<dbReference type="SUPFAM" id="SSF55031">
    <property type="entry name" value="Bacterial exopeptidase dimerisation domain"/>
    <property type="match status" value="1"/>
</dbReference>
<reference evidence="5 6" key="1">
    <citation type="submission" date="2016-08" db="EMBL/GenBank/DDBJ databases">
        <title>Complete genome sequence of Bacillus muralis G25-68, a strain with toxicity to nematodes.</title>
        <authorList>
            <person name="Zheng Z."/>
        </authorList>
    </citation>
    <scope>NUCLEOTIDE SEQUENCE [LARGE SCALE GENOMIC DNA]</scope>
    <source>
        <strain evidence="5 6">G25-68</strain>
    </source>
</reference>
<feature type="binding site" evidence="3">
    <location>
        <position position="156"/>
    </location>
    <ligand>
        <name>Mn(2+)</name>
        <dbReference type="ChEBI" id="CHEBI:29035"/>
        <label>2</label>
    </ligand>
</feature>
<protein>
    <submittedName>
        <fullName evidence="5">N-acyl-L-amino acid amidohydrolase</fullName>
    </submittedName>
</protein>
<dbReference type="InterPro" id="IPR011650">
    <property type="entry name" value="Peptidase_M20_dimer"/>
</dbReference>
<dbReference type="SUPFAM" id="SSF53187">
    <property type="entry name" value="Zn-dependent exopeptidases"/>
    <property type="match status" value="1"/>
</dbReference>
<dbReference type="Proteomes" id="UP000077926">
    <property type="component" value="Chromosome"/>
</dbReference>
<accession>A0A1B3XJ77</accession>
<dbReference type="Gene3D" id="3.30.70.360">
    <property type="match status" value="1"/>
</dbReference>
<feature type="binding site" evidence="3">
    <location>
        <position position="95"/>
    </location>
    <ligand>
        <name>Mn(2+)</name>
        <dbReference type="ChEBI" id="CHEBI:29035"/>
        <label>2</label>
    </ligand>
</feature>
<dbReference type="GO" id="GO:0016787">
    <property type="term" value="F:hydrolase activity"/>
    <property type="evidence" value="ECO:0007669"/>
    <property type="project" value="UniProtKB-KW"/>
</dbReference>
<feature type="binding site" evidence="3">
    <location>
        <position position="131"/>
    </location>
    <ligand>
        <name>Mn(2+)</name>
        <dbReference type="ChEBI" id="CHEBI:29035"/>
        <label>2</label>
    </ligand>
</feature>
<organism evidence="5 6">
    <name type="scientific">Peribacillus muralis</name>
    <dbReference type="NCBI Taxonomy" id="264697"/>
    <lineage>
        <taxon>Bacteria</taxon>
        <taxon>Bacillati</taxon>
        <taxon>Bacillota</taxon>
        <taxon>Bacilli</taxon>
        <taxon>Bacillales</taxon>
        <taxon>Bacillaceae</taxon>
        <taxon>Peribacillus</taxon>
    </lineage>
</organism>
<proteinExistence type="inferred from homology"/>
<keyword evidence="3" id="KW-0479">Metal-binding</keyword>
<comment type="cofactor">
    <cofactor evidence="3">
        <name>Mn(2+)</name>
        <dbReference type="ChEBI" id="CHEBI:29035"/>
    </cofactor>
    <text evidence="3">The Mn(2+) ion enhances activity.</text>
</comment>
<dbReference type="RefSeq" id="WP_064464101.1">
    <property type="nucleotide sequence ID" value="NZ_CP017080.1"/>
</dbReference>